<feature type="domain" description="CYTH" evidence="1">
    <location>
        <begin position="2"/>
        <end position="173"/>
    </location>
</feature>
<dbReference type="RefSeq" id="WP_206291098.1">
    <property type="nucleotide sequence ID" value="NZ_CP063458.1"/>
</dbReference>
<dbReference type="Gene3D" id="2.40.320.10">
    <property type="entry name" value="Hypothetical Protein Pfu-838710-001"/>
    <property type="match status" value="1"/>
</dbReference>
<dbReference type="CDD" id="cd07890">
    <property type="entry name" value="CYTH-like_AC_IV-like"/>
    <property type="match status" value="1"/>
</dbReference>
<dbReference type="SUPFAM" id="SSF55154">
    <property type="entry name" value="CYTH-like phosphatases"/>
    <property type="match status" value="1"/>
</dbReference>
<dbReference type="InterPro" id="IPR008173">
    <property type="entry name" value="Adenylyl_cyclase_CyaB"/>
</dbReference>
<dbReference type="NCBIfam" id="TIGR00318">
    <property type="entry name" value="cyaB"/>
    <property type="match status" value="1"/>
</dbReference>
<evidence type="ECO:0000313" key="2">
    <source>
        <dbReference type="EMBL" id="QOV88128.1"/>
    </source>
</evidence>
<dbReference type="AlphaFoldDB" id="A0A7M2WRJ0"/>
<dbReference type="PANTHER" id="PTHR21028:SF2">
    <property type="entry name" value="CYTH DOMAIN-CONTAINING PROTEIN"/>
    <property type="match status" value="1"/>
</dbReference>
<dbReference type="InterPro" id="IPR023577">
    <property type="entry name" value="CYTH_domain"/>
</dbReference>
<dbReference type="PROSITE" id="PS51707">
    <property type="entry name" value="CYTH"/>
    <property type="match status" value="1"/>
</dbReference>
<dbReference type="PANTHER" id="PTHR21028">
    <property type="entry name" value="SI:CH211-156B7.4"/>
    <property type="match status" value="1"/>
</dbReference>
<evidence type="ECO:0000313" key="3">
    <source>
        <dbReference type="Proteomes" id="UP000593765"/>
    </source>
</evidence>
<name>A0A7M2WRJ0_9BACT</name>
<reference evidence="2 3" key="1">
    <citation type="submission" date="2020-10" db="EMBL/GenBank/DDBJ databases">
        <title>Wide distribution of Phycisphaera-like planctomycetes from WD2101 soil group in peatlands and genome analysis of the first cultivated representative.</title>
        <authorList>
            <person name="Dedysh S.N."/>
            <person name="Beletsky A.V."/>
            <person name="Ivanova A."/>
            <person name="Kulichevskaya I.S."/>
            <person name="Suzina N.E."/>
            <person name="Philippov D.A."/>
            <person name="Rakitin A.L."/>
            <person name="Mardanov A.V."/>
            <person name="Ravin N.V."/>
        </authorList>
    </citation>
    <scope>NUCLEOTIDE SEQUENCE [LARGE SCALE GENOMIC DNA]</scope>
    <source>
        <strain evidence="2 3">M1803</strain>
    </source>
</reference>
<protein>
    <submittedName>
        <fullName evidence="2">Class IV adenylate cyclase</fullName>
    </submittedName>
</protein>
<organism evidence="2 3">
    <name type="scientific">Humisphaera borealis</name>
    <dbReference type="NCBI Taxonomy" id="2807512"/>
    <lineage>
        <taxon>Bacteria</taxon>
        <taxon>Pseudomonadati</taxon>
        <taxon>Planctomycetota</taxon>
        <taxon>Phycisphaerae</taxon>
        <taxon>Tepidisphaerales</taxon>
        <taxon>Tepidisphaeraceae</taxon>
        <taxon>Humisphaera</taxon>
    </lineage>
</organism>
<proteinExistence type="predicted"/>
<dbReference type="EMBL" id="CP063458">
    <property type="protein sequence ID" value="QOV88128.1"/>
    <property type="molecule type" value="Genomic_DNA"/>
</dbReference>
<dbReference type="SMART" id="SM01118">
    <property type="entry name" value="CYTH"/>
    <property type="match status" value="1"/>
</dbReference>
<dbReference type="Pfam" id="PF01928">
    <property type="entry name" value="CYTH"/>
    <property type="match status" value="1"/>
</dbReference>
<sequence length="186" mass="20438">MGVEIEAKMRIADLDAVRAKLKSVGATFVGRTNEVNRFYDAPDARLSSADRGLRLRTNANADTGEATHVVTMKGPRQKGAFKTREELEFTVDDVDAVANVFAHLGYPLNLSFEKRRESWTLDGCKIELDEMPVFGTFVEVEAVDEAAIEAIQKKLGLAGEPSISEGYATMVAKHLKTTGGRELRFS</sequence>
<keyword evidence="3" id="KW-1185">Reference proteome</keyword>
<evidence type="ECO:0000259" key="1">
    <source>
        <dbReference type="PROSITE" id="PS51707"/>
    </source>
</evidence>
<dbReference type="InterPro" id="IPR033469">
    <property type="entry name" value="CYTH-like_dom_sf"/>
</dbReference>
<dbReference type="KEGG" id="hbs:IPV69_17930"/>
<dbReference type="Proteomes" id="UP000593765">
    <property type="component" value="Chromosome"/>
</dbReference>
<accession>A0A7M2WRJ0</accession>
<gene>
    <name evidence="2" type="primary">cyaB</name>
    <name evidence="2" type="ORF">IPV69_17930</name>
</gene>